<comment type="caution">
    <text evidence="4">The sequence shown here is derived from an EMBL/GenBank/DDBJ whole genome shotgun (WGS) entry which is preliminary data.</text>
</comment>
<dbReference type="InterPro" id="IPR002110">
    <property type="entry name" value="Ankyrin_rpt"/>
</dbReference>
<feature type="repeat" description="ANK" evidence="3">
    <location>
        <begin position="212"/>
        <end position="240"/>
    </location>
</feature>
<dbReference type="Pfam" id="PF12796">
    <property type="entry name" value="Ank_2"/>
    <property type="match status" value="1"/>
</dbReference>
<evidence type="ECO:0000256" key="3">
    <source>
        <dbReference type="PROSITE-ProRule" id="PRU00023"/>
    </source>
</evidence>
<dbReference type="PANTHER" id="PTHR24198:SF165">
    <property type="entry name" value="ANKYRIN REPEAT-CONTAINING PROTEIN-RELATED"/>
    <property type="match status" value="1"/>
</dbReference>
<dbReference type="SMART" id="SM00248">
    <property type="entry name" value="ANK"/>
    <property type="match status" value="3"/>
</dbReference>
<sequence>MIESSREAGDVPVGEDPARLLIEASSSGNDTALQSLLSQPQWIKTILEEPDTISSEMRPLEGPNDVRQVMVTPMSNLERALRAAAVNGQAAALSTLVTFAIQQDIHPDLVARWIINKVIMSGHGAAFKALASGNPNVINFNVHHGFRPLYEAVRLRKPDVVAALLELGADPFHPVELSRKLATYNSSLLSRAAFSEGPRMTEMLLECGLPVAQTAALHTAACCGQLDTMRLLMDHGADLDEVLPNSSWFNWTPMHFAASRGRVDAMKLLEHSGARSELKDVNGRTPAQLLELRNTLVEQRNNAEHKIPIGDEVSEDLVQCNHFLR</sequence>
<dbReference type="InterPro" id="IPR036770">
    <property type="entry name" value="Ankyrin_rpt-contain_sf"/>
</dbReference>
<feature type="repeat" description="ANK" evidence="3">
    <location>
        <begin position="144"/>
        <end position="170"/>
    </location>
</feature>
<dbReference type="EMBL" id="JBAWTH010000104">
    <property type="protein sequence ID" value="KAL2277088.1"/>
    <property type="molecule type" value="Genomic_DNA"/>
</dbReference>
<reference evidence="4 5" key="1">
    <citation type="submission" date="2024-03" db="EMBL/GenBank/DDBJ databases">
        <title>A high-quality draft genome sequence of Diaporthe vaccinii, a causative agent of upright dieback and viscid rot disease in cranberry plants.</title>
        <authorList>
            <person name="Sarrasin M."/>
            <person name="Lang B.F."/>
            <person name="Burger G."/>
        </authorList>
    </citation>
    <scope>NUCLEOTIDE SEQUENCE [LARGE SCALE GENOMIC DNA]</scope>
    <source>
        <strain evidence="4 5">IS7</strain>
    </source>
</reference>
<name>A0ABR4E3V1_9PEZI</name>
<protein>
    <recommendedName>
        <fullName evidence="6">Ankyrin</fullName>
    </recommendedName>
</protein>
<gene>
    <name evidence="4" type="ORF">FJTKL_00225</name>
</gene>
<dbReference type="Gene3D" id="1.25.40.20">
    <property type="entry name" value="Ankyrin repeat-containing domain"/>
    <property type="match status" value="1"/>
</dbReference>
<dbReference type="PROSITE" id="PS50088">
    <property type="entry name" value="ANK_REPEAT"/>
    <property type="match status" value="3"/>
</dbReference>
<accession>A0ABR4E3V1</accession>
<evidence type="ECO:0008006" key="6">
    <source>
        <dbReference type="Google" id="ProtNLM"/>
    </source>
</evidence>
<dbReference type="PROSITE" id="PS50297">
    <property type="entry name" value="ANK_REP_REGION"/>
    <property type="match status" value="3"/>
</dbReference>
<dbReference type="SUPFAM" id="SSF48403">
    <property type="entry name" value="Ankyrin repeat"/>
    <property type="match status" value="1"/>
</dbReference>
<evidence type="ECO:0000256" key="2">
    <source>
        <dbReference type="ARBA" id="ARBA00023043"/>
    </source>
</evidence>
<evidence type="ECO:0000313" key="5">
    <source>
        <dbReference type="Proteomes" id="UP001600888"/>
    </source>
</evidence>
<proteinExistence type="predicted"/>
<evidence type="ECO:0000313" key="4">
    <source>
        <dbReference type="EMBL" id="KAL2277088.1"/>
    </source>
</evidence>
<evidence type="ECO:0000256" key="1">
    <source>
        <dbReference type="ARBA" id="ARBA00022737"/>
    </source>
</evidence>
<feature type="repeat" description="ANK" evidence="3">
    <location>
        <begin position="249"/>
        <end position="281"/>
    </location>
</feature>
<dbReference type="PANTHER" id="PTHR24198">
    <property type="entry name" value="ANKYRIN REPEAT AND PROTEIN KINASE DOMAIN-CONTAINING PROTEIN"/>
    <property type="match status" value="1"/>
</dbReference>
<keyword evidence="1" id="KW-0677">Repeat</keyword>
<dbReference type="Proteomes" id="UP001600888">
    <property type="component" value="Unassembled WGS sequence"/>
</dbReference>
<keyword evidence="2 3" id="KW-0040">ANK repeat</keyword>
<keyword evidence="5" id="KW-1185">Reference proteome</keyword>
<organism evidence="4 5">
    <name type="scientific">Diaporthe vaccinii</name>
    <dbReference type="NCBI Taxonomy" id="105482"/>
    <lineage>
        <taxon>Eukaryota</taxon>
        <taxon>Fungi</taxon>
        <taxon>Dikarya</taxon>
        <taxon>Ascomycota</taxon>
        <taxon>Pezizomycotina</taxon>
        <taxon>Sordariomycetes</taxon>
        <taxon>Sordariomycetidae</taxon>
        <taxon>Diaporthales</taxon>
        <taxon>Diaporthaceae</taxon>
        <taxon>Diaporthe</taxon>
        <taxon>Diaporthe eres species complex</taxon>
    </lineage>
</organism>